<proteinExistence type="predicted"/>
<protein>
    <submittedName>
        <fullName evidence="1">Uncharacterized protein</fullName>
    </submittedName>
</protein>
<evidence type="ECO:0000313" key="2">
    <source>
        <dbReference type="Proteomes" id="UP000796761"/>
    </source>
</evidence>
<name>A0A8K1GUN6_9PASS</name>
<reference evidence="1" key="1">
    <citation type="submission" date="2019-04" db="EMBL/GenBank/DDBJ databases">
        <title>Genome assembly of Zosterops borbonicus 15179.</title>
        <authorList>
            <person name="Leroy T."/>
            <person name="Anselmetti Y."/>
            <person name="Tilak M.-K."/>
            <person name="Nabholz B."/>
        </authorList>
    </citation>
    <scope>NUCLEOTIDE SEQUENCE</scope>
    <source>
        <strain evidence="1">HGM_15179</strain>
        <tissue evidence="1">Muscle</tissue>
    </source>
</reference>
<organism evidence="1 2">
    <name type="scientific">Zosterops borbonicus</name>
    <dbReference type="NCBI Taxonomy" id="364589"/>
    <lineage>
        <taxon>Eukaryota</taxon>
        <taxon>Metazoa</taxon>
        <taxon>Chordata</taxon>
        <taxon>Craniata</taxon>
        <taxon>Vertebrata</taxon>
        <taxon>Euteleostomi</taxon>
        <taxon>Archelosauria</taxon>
        <taxon>Archosauria</taxon>
        <taxon>Dinosauria</taxon>
        <taxon>Saurischia</taxon>
        <taxon>Theropoda</taxon>
        <taxon>Coelurosauria</taxon>
        <taxon>Aves</taxon>
        <taxon>Neognathae</taxon>
        <taxon>Neoaves</taxon>
        <taxon>Telluraves</taxon>
        <taxon>Australaves</taxon>
        <taxon>Passeriformes</taxon>
        <taxon>Sylvioidea</taxon>
        <taxon>Zosteropidae</taxon>
        <taxon>Zosterops</taxon>
    </lineage>
</organism>
<feature type="non-terminal residue" evidence="1">
    <location>
        <position position="143"/>
    </location>
</feature>
<evidence type="ECO:0000313" key="1">
    <source>
        <dbReference type="EMBL" id="TRZ24458.1"/>
    </source>
</evidence>
<sequence>IASVYVDSSHAGYHFYQPKCLHILSLAQKPTHCLLLLDQLNGWLFLDAQWFHVFNGKTRDVPQCSVRGPVLINNFINDVDEGIKHILCQLEGDAAQPGMVHPSLQIYGKTCGTEEMFRYHSQRRGHSLTEFKRRLENSLGHMV</sequence>
<keyword evidence="2" id="KW-1185">Reference proteome</keyword>
<dbReference type="EMBL" id="SWJQ01000048">
    <property type="protein sequence ID" value="TRZ24458.1"/>
    <property type="molecule type" value="Genomic_DNA"/>
</dbReference>
<dbReference type="Proteomes" id="UP000796761">
    <property type="component" value="Unassembled WGS sequence"/>
</dbReference>
<gene>
    <name evidence="1" type="ORF">HGM15179_002665</name>
</gene>
<accession>A0A8K1GUN6</accession>
<dbReference type="AlphaFoldDB" id="A0A8K1GUN6"/>
<comment type="caution">
    <text evidence="1">The sequence shown here is derived from an EMBL/GenBank/DDBJ whole genome shotgun (WGS) entry which is preliminary data.</text>
</comment>